<dbReference type="Proteomes" id="UP000041254">
    <property type="component" value="Unassembled WGS sequence"/>
</dbReference>
<dbReference type="GO" id="GO:0005737">
    <property type="term" value="C:cytoplasm"/>
    <property type="evidence" value="ECO:0007669"/>
    <property type="project" value="TreeGrafter"/>
</dbReference>
<dbReference type="OrthoDB" id="2310150at2759"/>
<keyword evidence="1" id="KW-0560">Oxidoreductase</keyword>
<dbReference type="STRING" id="1169540.A0A0G4GNR9"/>
<sequence>MAHLSFERTATPLVRSSGAVAVHLLIWTALLLLHPSWSSHLSSFVPSVGPKRKVSCGSAFQQPRASAAAAAAATVDAVSVANDKAGSGISFQEEQITLAGGLKVPPMGVGAWQWGDSFGYWSYSPDMDPELQGIFDTCMDSGITLVDTAEVYGLGKSERLLGNFEKVYLTNTPSEPPREKTKPIVATKFAPLPWRVGRRAVVEACRDSLARLGRTQIDLYQIHFPGVWQNEAYWDGLADCYEQGLVRAVGVSNYGSDMLRKVHAKLAARNVPLATNQIQFSLLYRTPMEELAVYDTCKELNVKILAYSPLAQGLLTGKYSADDSSNYPKGPRRLLYRRTLPKAAPIIDRLRILADKYDKQPAQVALNWCVSKGVIPIPGASRLRQATSNIGALGWRLTADDVAELDTVAKRSNVRYGAGIPLPD</sequence>
<evidence type="ECO:0000313" key="4">
    <source>
        <dbReference type="Proteomes" id="UP000041254"/>
    </source>
</evidence>
<name>A0A0G4GNR9_VITBC</name>
<dbReference type="InParanoid" id="A0A0G4GNR9"/>
<dbReference type="OMA" id="GIWGNEA"/>
<dbReference type="CDD" id="cd19093">
    <property type="entry name" value="AKR_AtPLR-like"/>
    <property type="match status" value="1"/>
</dbReference>
<evidence type="ECO:0000313" key="3">
    <source>
        <dbReference type="EMBL" id="CEM31924.1"/>
    </source>
</evidence>
<proteinExistence type="predicted"/>
<reference evidence="3 4" key="1">
    <citation type="submission" date="2014-11" db="EMBL/GenBank/DDBJ databases">
        <authorList>
            <person name="Zhu J."/>
            <person name="Qi W."/>
            <person name="Song R."/>
        </authorList>
    </citation>
    <scope>NUCLEOTIDE SEQUENCE [LARGE SCALE GENOMIC DNA]</scope>
</reference>
<gene>
    <name evidence="3" type="ORF">Vbra_2342</name>
</gene>
<organism evidence="3 4">
    <name type="scientific">Vitrella brassicaformis (strain CCMP3155)</name>
    <dbReference type="NCBI Taxonomy" id="1169540"/>
    <lineage>
        <taxon>Eukaryota</taxon>
        <taxon>Sar</taxon>
        <taxon>Alveolata</taxon>
        <taxon>Colpodellida</taxon>
        <taxon>Vitrellaceae</taxon>
        <taxon>Vitrella</taxon>
    </lineage>
</organism>
<dbReference type="InterPro" id="IPR018170">
    <property type="entry name" value="Aldo/ket_reductase_CS"/>
</dbReference>
<dbReference type="InterPro" id="IPR050791">
    <property type="entry name" value="Aldo-Keto_reductase"/>
</dbReference>
<dbReference type="Pfam" id="PF00248">
    <property type="entry name" value="Aldo_ket_red"/>
    <property type="match status" value="1"/>
</dbReference>
<dbReference type="InterPro" id="IPR020471">
    <property type="entry name" value="AKR"/>
</dbReference>
<dbReference type="InterPro" id="IPR023210">
    <property type="entry name" value="NADP_OxRdtase_dom"/>
</dbReference>
<dbReference type="VEuPathDB" id="CryptoDB:Vbra_2342"/>
<dbReference type="PANTHER" id="PTHR43625">
    <property type="entry name" value="AFLATOXIN B1 ALDEHYDE REDUCTASE"/>
    <property type="match status" value="1"/>
</dbReference>
<dbReference type="GO" id="GO:0016491">
    <property type="term" value="F:oxidoreductase activity"/>
    <property type="evidence" value="ECO:0007669"/>
    <property type="project" value="UniProtKB-KW"/>
</dbReference>
<accession>A0A0G4GNR9</accession>
<dbReference type="Gene3D" id="3.20.20.100">
    <property type="entry name" value="NADP-dependent oxidoreductase domain"/>
    <property type="match status" value="1"/>
</dbReference>
<protein>
    <recommendedName>
        <fullName evidence="2">NADP-dependent oxidoreductase domain-containing protein</fullName>
    </recommendedName>
</protein>
<dbReference type="AlphaFoldDB" id="A0A0G4GNR9"/>
<evidence type="ECO:0000259" key="2">
    <source>
        <dbReference type="Pfam" id="PF00248"/>
    </source>
</evidence>
<dbReference type="EMBL" id="CDMY01000738">
    <property type="protein sequence ID" value="CEM31924.1"/>
    <property type="molecule type" value="Genomic_DNA"/>
</dbReference>
<dbReference type="InterPro" id="IPR036812">
    <property type="entry name" value="NAD(P)_OxRdtase_dom_sf"/>
</dbReference>
<dbReference type="PhylomeDB" id="A0A0G4GNR9"/>
<keyword evidence="4" id="KW-1185">Reference proteome</keyword>
<dbReference type="PROSITE" id="PS00062">
    <property type="entry name" value="ALDOKETO_REDUCTASE_2"/>
    <property type="match status" value="1"/>
</dbReference>
<evidence type="ECO:0000256" key="1">
    <source>
        <dbReference type="ARBA" id="ARBA00023002"/>
    </source>
</evidence>
<feature type="domain" description="NADP-dependent oxidoreductase" evidence="2">
    <location>
        <begin position="106"/>
        <end position="408"/>
    </location>
</feature>
<dbReference type="PRINTS" id="PR00069">
    <property type="entry name" value="ALDKETRDTASE"/>
</dbReference>
<dbReference type="SUPFAM" id="SSF51430">
    <property type="entry name" value="NAD(P)-linked oxidoreductase"/>
    <property type="match status" value="1"/>
</dbReference>
<dbReference type="PANTHER" id="PTHR43625:SF5">
    <property type="entry name" value="PYRIDOXAL REDUCTASE, CHLOROPLASTIC"/>
    <property type="match status" value="1"/>
</dbReference>